<feature type="chain" id="PRO_5035595029" evidence="2">
    <location>
        <begin position="18"/>
        <end position="369"/>
    </location>
</feature>
<feature type="signal peptide" evidence="2">
    <location>
        <begin position="1"/>
        <end position="17"/>
    </location>
</feature>
<dbReference type="CDD" id="cd02248">
    <property type="entry name" value="Peptidase_C1A"/>
    <property type="match status" value="1"/>
</dbReference>
<dbReference type="OrthoDB" id="498368at2759"/>
<dbReference type="InterPro" id="IPR013201">
    <property type="entry name" value="Prot_inhib_I29"/>
</dbReference>
<evidence type="ECO:0000259" key="4">
    <source>
        <dbReference type="SMART" id="SM00848"/>
    </source>
</evidence>
<gene>
    <name evidence="5" type="ORF">BOKJ2_LOCUS6945</name>
</gene>
<dbReference type="Proteomes" id="UP000783686">
    <property type="component" value="Unassembled WGS sequence"/>
</dbReference>
<proteinExistence type="inferred from homology"/>
<dbReference type="InterPro" id="IPR039417">
    <property type="entry name" value="Peptidase_C1A_papain-like"/>
</dbReference>
<dbReference type="InterPro" id="IPR000668">
    <property type="entry name" value="Peptidase_C1A_C"/>
</dbReference>
<feature type="domain" description="Peptidase C1A papain C-terminal" evidence="3">
    <location>
        <begin position="156"/>
        <end position="366"/>
    </location>
</feature>
<sequence>MLTLLIVSALLTTNVSALKREDLGFLSTNIDHVLRSYSSLSSDTKRAADLAAKVGQNVLLDERKAYEKFFVHILEFNKTYNTDAEVKFRFNVIKEAFKKIDKYQKANPEAQYGLTHLSDMTDGEFYRFYANLNHKQLPTYFRSDRSSNTVPTNFKAPSRLDYREQGKVTKVKDQGRCGSSYAFAAVAVIESLYAIHRNHTPIDLSVQQAISCTIGNRYNHGCLGGHPAAIFRYFEGNGITSWDNFPYNASGPPIPPCLTDLPVVTQLSGSKPVEENENKMLENLALNGPIVSTINADPLIHYRGGIVHGVEGGRNHAVMIVGYGEEEEDHWIVKNSWGEVWGEKGYFRVGRGHNDLRISEDNYAAYIDD</sequence>
<reference evidence="5" key="1">
    <citation type="submission" date="2020-09" db="EMBL/GenBank/DDBJ databases">
        <authorList>
            <person name="Kikuchi T."/>
        </authorList>
    </citation>
    <scope>NUCLEOTIDE SEQUENCE</scope>
    <source>
        <strain evidence="5">SH1</strain>
    </source>
</reference>
<dbReference type="EMBL" id="CAJFCW020000003">
    <property type="protein sequence ID" value="CAG9107213.1"/>
    <property type="molecule type" value="Genomic_DNA"/>
</dbReference>
<dbReference type="GO" id="GO:0008234">
    <property type="term" value="F:cysteine-type peptidase activity"/>
    <property type="evidence" value="ECO:0007669"/>
    <property type="project" value="InterPro"/>
</dbReference>
<dbReference type="Gene3D" id="3.90.70.10">
    <property type="entry name" value="Cysteine proteinases"/>
    <property type="match status" value="1"/>
</dbReference>
<dbReference type="PROSITE" id="PS00640">
    <property type="entry name" value="THIOL_PROTEASE_ASN"/>
    <property type="match status" value="1"/>
</dbReference>
<organism evidence="5 6">
    <name type="scientific">Bursaphelenchus okinawaensis</name>
    <dbReference type="NCBI Taxonomy" id="465554"/>
    <lineage>
        <taxon>Eukaryota</taxon>
        <taxon>Metazoa</taxon>
        <taxon>Ecdysozoa</taxon>
        <taxon>Nematoda</taxon>
        <taxon>Chromadorea</taxon>
        <taxon>Rhabditida</taxon>
        <taxon>Tylenchina</taxon>
        <taxon>Tylenchomorpha</taxon>
        <taxon>Aphelenchoidea</taxon>
        <taxon>Aphelenchoididae</taxon>
        <taxon>Bursaphelenchus</taxon>
    </lineage>
</organism>
<evidence type="ECO:0000313" key="5">
    <source>
        <dbReference type="EMBL" id="CAD5217153.1"/>
    </source>
</evidence>
<dbReference type="PANTHER" id="PTHR12411">
    <property type="entry name" value="CYSTEINE PROTEASE FAMILY C1-RELATED"/>
    <property type="match status" value="1"/>
</dbReference>
<evidence type="ECO:0000256" key="1">
    <source>
        <dbReference type="ARBA" id="ARBA00008455"/>
    </source>
</evidence>
<comment type="similarity">
    <text evidence="1">Belongs to the peptidase C1 family.</text>
</comment>
<dbReference type="AlphaFoldDB" id="A0A811KLS0"/>
<evidence type="ECO:0000259" key="3">
    <source>
        <dbReference type="SMART" id="SM00645"/>
    </source>
</evidence>
<dbReference type="SUPFAM" id="SSF54001">
    <property type="entry name" value="Cysteine proteinases"/>
    <property type="match status" value="1"/>
</dbReference>
<evidence type="ECO:0000256" key="2">
    <source>
        <dbReference type="SAM" id="SignalP"/>
    </source>
</evidence>
<keyword evidence="6" id="KW-1185">Reference proteome</keyword>
<dbReference type="GO" id="GO:0006508">
    <property type="term" value="P:proteolysis"/>
    <property type="evidence" value="ECO:0007669"/>
    <property type="project" value="InterPro"/>
</dbReference>
<protein>
    <submittedName>
        <fullName evidence="5">Uncharacterized protein</fullName>
    </submittedName>
</protein>
<accession>A0A811KLS0</accession>
<keyword evidence="2" id="KW-0732">Signal</keyword>
<comment type="caution">
    <text evidence="5">The sequence shown here is derived from an EMBL/GenBank/DDBJ whole genome shotgun (WGS) entry which is preliminary data.</text>
</comment>
<dbReference type="Pfam" id="PF00112">
    <property type="entry name" value="Peptidase_C1"/>
    <property type="match status" value="1"/>
</dbReference>
<evidence type="ECO:0000313" key="6">
    <source>
        <dbReference type="Proteomes" id="UP000614601"/>
    </source>
</evidence>
<dbReference type="EMBL" id="CAJFDH010000003">
    <property type="protein sequence ID" value="CAD5217153.1"/>
    <property type="molecule type" value="Genomic_DNA"/>
</dbReference>
<dbReference type="InterPro" id="IPR038765">
    <property type="entry name" value="Papain-like_cys_pep_sf"/>
</dbReference>
<dbReference type="Proteomes" id="UP000614601">
    <property type="component" value="Unassembled WGS sequence"/>
</dbReference>
<dbReference type="SMART" id="SM00645">
    <property type="entry name" value="Pept_C1"/>
    <property type="match status" value="1"/>
</dbReference>
<dbReference type="InterPro" id="IPR013128">
    <property type="entry name" value="Peptidase_C1A"/>
</dbReference>
<feature type="domain" description="Cathepsin propeptide inhibitor" evidence="4">
    <location>
        <begin position="69"/>
        <end position="125"/>
    </location>
</feature>
<dbReference type="InterPro" id="IPR025661">
    <property type="entry name" value="Pept_asp_AS"/>
</dbReference>
<dbReference type="SMART" id="SM00848">
    <property type="entry name" value="Inhibitor_I29"/>
    <property type="match status" value="1"/>
</dbReference>
<dbReference type="PRINTS" id="PR00705">
    <property type="entry name" value="PAPAIN"/>
</dbReference>
<dbReference type="Pfam" id="PF08246">
    <property type="entry name" value="Inhibitor_I29"/>
    <property type="match status" value="1"/>
</dbReference>
<name>A0A811KLS0_9BILA</name>